<reference evidence="1 2" key="1">
    <citation type="submission" date="2024-09" db="EMBL/GenBank/DDBJ databases">
        <authorList>
            <person name="Sun Q."/>
            <person name="Mori K."/>
        </authorList>
    </citation>
    <scope>NUCLEOTIDE SEQUENCE [LARGE SCALE GENOMIC DNA]</scope>
    <source>
        <strain evidence="1 2">CGMCC 1.15906</strain>
    </source>
</reference>
<dbReference type="EMBL" id="JBHLTC010000004">
    <property type="protein sequence ID" value="MFC0623234.1"/>
    <property type="molecule type" value="Genomic_DNA"/>
</dbReference>
<keyword evidence="2" id="KW-1185">Reference proteome</keyword>
<dbReference type="RefSeq" id="WP_380043932.1">
    <property type="nucleotide sequence ID" value="NZ_JBHLTC010000004.1"/>
</dbReference>
<evidence type="ECO:0000313" key="2">
    <source>
        <dbReference type="Proteomes" id="UP001589890"/>
    </source>
</evidence>
<accession>A0ABV6QF19</accession>
<evidence type="ECO:0000313" key="1">
    <source>
        <dbReference type="EMBL" id="MFC0623234.1"/>
    </source>
</evidence>
<proteinExistence type="predicted"/>
<gene>
    <name evidence="1" type="ORF">ACFFGN_04125</name>
</gene>
<name>A0ABV6QF19_9ACTN</name>
<comment type="caution">
    <text evidence="1">The sequence shown here is derived from an EMBL/GenBank/DDBJ whole genome shotgun (WGS) entry which is preliminary data.</text>
</comment>
<sequence length="145" mass="16286">MATTVEAVTRVVALLTEIDGLTVFEGTVPKDPPRDAEGRVKPYVCVYMGSGETRNTRYGYKPRDLSLPIWVTCSAGTPRGANWAVDKVRPVLNGVRLFATPEDPRLGDSRLREVTENVALREDRDIPTDLRWFLPMQYRFATTIS</sequence>
<organism evidence="1 2">
    <name type="scientific">Kribbella deserti</name>
    <dbReference type="NCBI Taxonomy" id="1926257"/>
    <lineage>
        <taxon>Bacteria</taxon>
        <taxon>Bacillati</taxon>
        <taxon>Actinomycetota</taxon>
        <taxon>Actinomycetes</taxon>
        <taxon>Propionibacteriales</taxon>
        <taxon>Kribbellaceae</taxon>
        <taxon>Kribbella</taxon>
    </lineage>
</organism>
<evidence type="ECO:0008006" key="3">
    <source>
        <dbReference type="Google" id="ProtNLM"/>
    </source>
</evidence>
<dbReference type="Proteomes" id="UP001589890">
    <property type="component" value="Unassembled WGS sequence"/>
</dbReference>
<protein>
    <recommendedName>
        <fullName evidence="3">DUF3168 domain-containing protein</fullName>
    </recommendedName>
</protein>